<gene>
    <name evidence="1" type="ORF">HYPBUDRAFT_209369</name>
</gene>
<name>A0A1E4RJ28_9ASCO</name>
<protein>
    <submittedName>
        <fullName evidence="1">Uncharacterized protein</fullName>
    </submittedName>
</protein>
<reference evidence="2" key="1">
    <citation type="submission" date="2016-05" db="EMBL/GenBank/DDBJ databases">
        <title>Comparative genomics of biotechnologically important yeasts.</title>
        <authorList>
            <consortium name="DOE Joint Genome Institute"/>
            <person name="Riley R."/>
            <person name="Haridas S."/>
            <person name="Wolfe K.H."/>
            <person name="Lopes M.R."/>
            <person name="Hittinger C.T."/>
            <person name="Goker M."/>
            <person name="Salamov A."/>
            <person name="Wisecaver J."/>
            <person name="Long T.M."/>
            <person name="Aerts A.L."/>
            <person name="Barry K."/>
            <person name="Choi C."/>
            <person name="Clum A."/>
            <person name="Coughlan A.Y."/>
            <person name="Deshpande S."/>
            <person name="Douglass A.P."/>
            <person name="Hanson S.J."/>
            <person name="Klenk H.-P."/>
            <person name="Labutti K."/>
            <person name="Lapidus A."/>
            <person name="Lindquist E."/>
            <person name="Lipzen A."/>
            <person name="Meier-Kolthoff J.P."/>
            <person name="Ohm R.A."/>
            <person name="Otillar R.P."/>
            <person name="Pangilinan J."/>
            <person name="Peng Y."/>
            <person name="Rokas A."/>
            <person name="Rosa C.A."/>
            <person name="Scheuner C."/>
            <person name="Sibirny A.A."/>
            <person name="Slot J.C."/>
            <person name="Stielow J.B."/>
            <person name="Sun H."/>
            <person name="Kurtzman C.P."/>
            <person name="Blackwell M."/>
            <person name="Grigoriev I.V."/>
            <person name="Jeffries T.W."/>
        </authorList>
    </citation>
    <scope>NUCLEOTIDE SEQUENCE [LARGE SCALE GENOMIC DNA]</scope>
    <source>
        <strain evidence="2">NRRL Y-1933</strain>
    </source>
</reference>
<accession>A0A1E4RJ28</accession>
<proteinExistence type="predicted"/>
<keyword evidence="2" id="KW-1185">Reference proteome</keyword>
<dbReference type="RefSeq" id="XP_020076320.1">
    <property type="nucleotide sequence ID" value="XM_020223060.1"/>
</dbReference>
<sequence>MCCMYCMCCCMYVLFGLTLLSHTVNPLHWLTSFLFPLAFFCSLLKRLIPYPKIDFKFPHCTCALCYTCCCKFPESILF</sequence>
<dbReference type="AlphaFoldDB" id="A0A1E4RJ28"/>
<organism evidence="1 2">
    <name type="scientific">Hyphopichia burtonii NRRL Y-1933</name>
    <dbReference type="NCBI Taxonomy" id="984485"/>
    <lineage>
        <taxon>Eukaryota</taxon>
        <taxon>Fungi</taxon>
        <taxon>Dikarya</taxon>
        <taxon>Ascomycota</taxon>
        <taxon>Saccharomycotina</taxon>
        <taxon>Pichiomycetes</taxon>
        <taxon>Debaryomycetaceae</taxon>
        <taxon>Hyphopichia</taxon>
    </lineage>
</organism>
<dbReference type="EMBL" id="KV454541">
    <property type="protein sequence ID" value="ODV67253.1"/>
    <property type="molecule type" value="Genomic_DNA"/>
</dbReference>
<evidence type="ECO:0000313" key="2">
    <source>
        <dbReference type="Proteomes" id="UP000095085"/>
    </source>
</evidence>
<dbReference type="GeneID" id="30997609"/>
<dbReference type="Proteomes" id="UP000095085">
    <property type="component" value="Unassembled WGS sequence"/>
</dbReference>
<evidence type="ECO:0000313" key="1">
    <source>
        <dbReference type="EMBL" id="ODV67253.1"/>
    </source>
</evidence>